<evidence type="ECO:0000256" key="4">
    <source>
        <dbReference type="HAMAP-Rule" id="MF_03135"/>
    </source>
</evidence>
<keyword evidence="2 4" id="KW-0251">Elongation factor</keyword>
<dbReference type="GO" id="GO:0005739">
    <property type="term" value="C:mitochondrion"/>
    <property type="evidence" value="ECO:0007669"/>
    <property type="project" value="UniProtKB-SubCell"/>
</dbReference>
<keyword evidence="3 4" id="KW-0648">Protein biosynthesis</keyword>
<dbReference type="Gene3D" id="1.10.286.20">
    <property type="match status" value="1"/>
</dbReference>
<evidence type="ECO:0000313" key="6">
    <source>
        <dbReference type="EMBL" id="KAK1732439.1"/>
    </source>
</evidence>
<evidence type="ECO:0000256" key="2">
    <source>
        <dbReference type="ARBA" id="ARBA00022768"/>
    </source>
</evidence>
<dbReference type="PANTHER" id="PTHR11741:SF0">
    <property type="entry name" value="ELONGATION FACTOR TS, MITOCHONDRIAL"/>
    <property type="match status" value="1"/>
</dbReference>
<accession>A0AAD8XRV0</accession>
<dbReference type="SUPFAM" id="SSF54713">
    <property type="entry name" value="Elongation factor Ts (EF-Ts), dimerisation domain"/>
    <property type="match status" value="1"/>
</dbReference>
<dbReference type="GO" id="GO:0003746">
    <property type="term" value="F:translation elongation factor activity"/>
    <property type="evidence" value="ECO:0007669"/>
    <property type="project" value="UniProtKB-UniRule"/>
</dbReference>
<name>A0AAD8XRV0_9STRA</name>
<comment type="function">
    <text evidence="4">Associates with the EF-Tu.GDP complex and induces the exchange of GDP to GTP. It remains bound to the aminoacyl-tRNA.EF-Tu.GTP complex up to the GTP hydrolysis stage on the ribosome.</text>
</comment>
<proteinExistence type="inferred from homology"/>
<dbReference type="AlphaFoldDB" id="A0AAD8XRV0"/>
<evidence type="ECO:0000256" key="3">
    <source>
        <dbReference type="ARBA" id="ARBA00022917"/>
    </source>
</evidence>
<gene>
    <name evidence="6" type="ORF">QTG54_016833</name>
</gene>
<dbReference type="Pfam" id="PF00889">
    <property type="entry name" value="EF_TS"/>
    <property type="match status" value="1"/>
</dbReference>
<evidence type="ECO:0000313" key="7">
    <source>
        <dbReference type="Proteomes" id="UP001224775"/>
    </source>
</evidence>
<dbReference type="Gene3D" id="3.30.479.20">
    <property type="entry name" value="Elongation factor Ts, dimerisation domain"/>
    <property type="match status" value="1"/>
</dbReference>
<dbReference type="EMBL" id="JATAAI010000066">
    <property type="protein sequence ID" value="KAK1732439.1"/>
    <property type="molecule type" value="Genomic_DNA"/>
</dbReference>
<evidence type="ECO:0000259" key="5">
    <source>
        <dbReference type="Pfam" id="PF00889"/>
    </source>
</evidence>
<organism evidence="6 7">
    <name type="scientific">Skeletonema marinoi</name>
    <dbReference type="NCBI Taxonomy" id="267567"/>
    <lineage>
        <taxon>Eukaryota</taxon>
        <taxon>Sar</taxon>
        <taxon>Stramenopiles</taxon>
        <taxon>Ochrophyta</taxon>
        <taxon>Bacillariophyta</taxon>
        <taxon>Coscinodiscophyceae</taxon>
        <taxon>Thalassiosirophycidae</taxon>
        <taxon>Thalassiosirales</taxon>
        <taxon>Skeletonemataceae</taxon>
        <taxon>Skeletonema</taxon>
        <taxon>Skeletonema marinoi-dohrnii complex</taxon>
    </lineage>
</organism>
<dbReference type="Gene3D" id="1.10.8.10">
    <property type="entry name" value="DNA helicase RuvA subunit, C-terminal domain"/>
    <property type="match status" value="1"/>
</dbReference>
<dbReference type="InterPro" id="IPR001816">
    <property type="entry name" value="Transl_elong_EFTs/EF1B"/>
</dbReference>
<dbReference type="PANTHER" id="PTHR11741">
    <property type="entry name" value="ELONGATION FACTOR TS"/>
    <property type="match status" value="1"/>
</dbReference>
<keyword evidence="4" id="KW-0496">Mitochondrion</keyword>
<dbReference type="Proteomes" id="UP001224775">
    <property type="component" value="Unassembled WGS sequence"/>
</dbReference>
<protein>
    <recommendedName>
        <fullName evidence="4">Elongation factor Ts, mitochondrial</fullName>
        <shortName evidence="4">EF-Ts</shortName>
        <shortName evidence="4">EF-TsMt</shortName>
    </recommendedName>
</protein>
<dbReference type="InterPro" id="IPR014039">
    <property type="entry name" value="Transl_elong_EFTs/EF1B_dimer"/>
</dbReference>
<dbReference type="InterPro" id="IPR036402">
    <property type="entry name" value="EF-Ts_dimer_sf"/>
</dbReference>
<keyword evidence="7" id="KW-1185">Reference proteome</keyword>
<dbReference type="SUPFAM" id="SSF46934">
    <property type="entry name" value="UBA-like"/>
    <property type="match status" value="1"/>
</dbReference>
<dbReference type="HAMAP" id="MF_00050">
    <property type="entry name" value="EF_Ts"/>
    <property type="match status" value="1"/>
</dbReference>
<dbReference type="InterPro" id="IPR009060">
    <property type="entry name" value="UBA-like_sf"/>
</dbReference>
<comment type="caution">
    <text evidence="6">The sequence shown here is derived from an EMBL/GenBank/DDBJ whole genome shotgun (WGS) entry which is preliminary data.</text>
</comment>
<sequence>MMDCKKVLNQFDGDVEAAAEELRKKGLATADKKASRVAAEGKIATAKRDSTTTGAYIHMNRIGVLVEIEGGTSELCTDVAMHVAAMNPLYATRDDVPAEDIEKERAFLTEQVAEVESQRKLSRRWLRDVLTSSLLRTVLLTRHM</sequence>
<feature type="domain" description="Translation elongation factor EFTs/EF1B dimerisation" evidence="5">
    <location>
        <begin position="42"/>
        <end position="120"/>
    </location>
</feature>
<comment type="similarity">
    <text evidence="1 4">Belongs to the EF-Ts family.</text>
</comment>
<evidence type="ECO:0000256" key="1">
    <source>
        <dbReference type="ARBA" id="ARBA00005532"/>
    </source>
</evidence>
<comment type="subcellular location">
    <subcellularLocation>
        <location evidence="4">Mitochondrion</location>
    </subcellularLocation>
</comment>
<reference evidence="6" key="1">
    <citation type="submission" date="2023-06" db="EMBL/GenBank/DDBJ databases">
        <title>Survivors Of The Sea: Transcriptome response of Skeletonema marinoi to long-term dormancy.</title>
        <authorList>
            <person name="Pinder M.I.M."/>
            <person name="Kourtchenko O."/>
            <person name="Robertson E.K."/>
            <person name="Larsson T."/>
            <person name="Maumus F."/>
            <person name="Osuna-Cruz C.M."/>
            <person name="Vancaester E."/>
            <person name="Stenow R."/>
            <person name="Vandepoele K."/>
            <person name="Ploug H."/>
            <person name="Bruchert V."/>
            <person name="Godhe A."/>
            <person name="Topel M."/>
        </authorList>
    </citation>
    <scope>NUCLEOTIDE SEQUENCE</scope>
    <source>
        <strain evidence="6">R05AC</strain>
    </source>
</reference>